<evidence type="ECO:0000313" key="2">
    <source>
        <dbReference type="EMBL" id="KAK4106193.1"/>
    </source>
</evidence>
<feature type="region of interest" description="Disordered" evidence="1">
    <location>
        <begin position="170"/>
        <end position="200"/>
    </location>
</feature>
<evidence type="ECO:0000313" key="3">
    <source>
        <dbReference type="Proteomes" id="UP001305647"/>
    </source>
</evidence>
<feature type="region of interest" description="Disordered" evidence="1">
    <location>
        <begin position="1"/>
        <end position="31"/>
    </location>
</feature>
<name>A0AAN6Q9L9_9PEZI</name>
<reference evidence="2" key="1">
    <citation type="journal article" date="2023" name="Mol. Phylogenet. Evol.">
        <title>Genome-scale phylogeny and comparative genomics of the fungal order Sordariales.</title>
        <authorList>
            <person name="Hensen N."/>
            <person name="Bonometti L."/>
            <person name="Westerberg I."/>
            <person name="Brannstrom I.O."/>
            <person name="Guillou S."/>
            <person name="Cros-Aarteil S."/>
            <person name="Calhoun S."/>
            <person name="Haridas S."/>
            <person name="Kuo A."/>
            <person name="Mondo S."/>
            <person name="Pangilinan J."/>
            <person name="Riley R."/>
            <person name="LaButti K."/>
            <person name="Andreopoulos B."/>
            <person name="Lipzen A."/>
            <person name="Chen C."/>
            <person name="Yan M."/>
            <person name="Daum C."/>
            <person name="Ng V."/>
            <person name="Clum A."/>
            <person name="Steindorff A."/>
            <person name="Ohm R.A."/>
            <person name="Martin F."/>
            <person name="Silar P."/>
            <person name="Natvig D.O."/>
            <person name="Lalanne C."/>
            <person name="Gautier V."/>
            <person name="Ament-Velasquez S.L."/>
            <person name="Kruys A."/>
            <person name="Hutchinson M.I."/>
            <person name="Powell A.J."/>
            <person name="Barry K."/>
            <person name="Miller A.N."/>
            <person name="Grigoriev I.V."/>
            <person name="Debuchy R."/>
            <person name="Gladieux P."/>
            <person name="Hiltunen Thoren M."/>
            <person name="Johannesson H."/>
        </authorList>
    </citation>
    <scope>NUCLEOTIDE SEQUENCE</scope>
    <source>
        <strain evidence="2">CBS 757.83</strain>
    </source>
</reference>
<proteinExistence type="predicted"/>
<protein>
    <submittedName>
        <fullName evidence="2">Uncharacterized protein</fullName>
    </submittedName>
</protein>
<feature type="compositionally biased region" description="Basic and acidic residues" evidence="1">
    <location>
        <begin position="170"/>
        <end position="182"/>
    </location>
</feature>
<feature type="compositionally biased region" description="Polar residues" evidence="1">
    <location>
        <begin position="183"/>
        <end position="200"/>
    </location>
</feature>
<dbReference type="AlphaFoldDB" id="A0AAN6Q9L9"/>
<reference evidence="2" key="2">
    <citation type="submission" date="2023-05" db="EMBL/GenBank/DDBJ databases">
        <authorList>
            <consortium name="Lawrence Berkeley National Laboratory"/>
            <person name="Steindorff A."/>
            <person name="Hensen N."/>
            <person name="Bonometti L."/>
            <person name="Westerberg I."/>
            <person name="Brannstrom I.O."/>
            <person name="Guillou S."/>
            <person name="Cros-Aarteil S."/>
            <person name="Calhoun S."/>
            <person name="Haridas S."/>
            <person name="Kuo A."/>
            <person name="Mondo S."/>
            <person name="Pangilinan J."/>
            <person name="Riley R."/>
            <person name="Labutti K."/>
            <person name="Andreopoulos B."/>
            <person name="Lipzen A."/>
            <person name="Chen C."/>
            <person name="Yanf M."/>
            <person name="Daum C."/>
            <person name="Ng V."/>
            <person name="Clum A."/>
            <person name="Ohm R."/>
            <person name="Martin F."/>
            <person name="Silar P."/>
            <person name="Natvig D."/>
            <person name="Lalanne C."/>
            <person name="Gautier V."/>
            <person name="Ament-Velasquez S.L."/>
            <person name="Kruys A."/>
            <person name="Hutchinson M.I."/>
            <person name="Powell A.J."/>
            <person name="Barry K."/>
            <person name="Miller A.N."/>
            <person name="Grigoriev I.V."/>
            <person name="Debuchy R."/>
            <person name="Gladieux P."/>
            <person name="Thoren M.H."/>
            <person name="Johannesson H."/>
        </authorList>
    </citation>
    <scope>NUCLEOTIDE SEQUENCE</scope>
    <source>
        <strain evidence="2">CBS 757.83</strain>
    </source>
</reference>
<gene>
    <name evidence="2" type="ORF">N658DRAFT_10384</name>
</gene>
<keyword evidence="3" id="KW-1185">Reference proteome</keyword>
<evidence type="ECO:0000256" key="1">
    <source>
        <dbReference type="SAM" id="MobiDB-lite"/>
    </source>
</evidence>
<sequence>MGGEEEEVTDGERYDEEEEGEMEKEGEEEEEAAVVVVVLVTAAVEGKRRSTASARRVERGRMGVVAAGSRFFLLLGWYPIPELPKIEIHQEREVDWEEGAIIGPLLCSSLFPPLSCLGRGKGGAKCRNRWQWLSVWARRTCLGRSHDPIQGIDVNCFRVYILMSTVRRTGPDGKTERLEQDKWSSQAQSMGSMSTQSTLSEDGRTFYRASQIPLLKGRESGQCWADANQGYIQTKALREWPGQVSKQPQLKGEEQGQTADYRQVSR</sequence>
<accession>A0AAN6Q9L9</accession>
<comment type="caution">
    <text evidence="2">The sequence shown here is derived from an EMBL/GenBank/DDBJ whole genome shotgun (WGS) entry which is preliminary data.</text>
</comment>
<feature type="region of interest" description="Disordered" evidence="1">
    <location>
        <begin position="242"/>
        <end position="266"/>
    </location>
</feature>
<dbReference type="EMBL" id="MU863624">
    <property type="protein sequence ID" value="KAK4106193.1"/>
    <property type="molecule type" value="Genomic_DNA"/>
</dbReference>
<organism evidence="2 3">
    <name type="scientific">Parathielavia hyrcaniae</name>
    <dbReference type="NCBI Taxonomy" id="113614"/>
    <lineage>
        <taxon>Eukaryota</taxon>
        <taxon>Fungi</taxon>
        <taxon>Dikarya</taxon>
        <taxon>Ascomycota</taxon>
        <taxon>Pezizomycotina</taxon>
        <taxon>Sordariomycetes</taxon>
        <taxon>Sordariomycetidae</taxon>
        <taxon>Sordariales</taxon>
        <taxon>Chaetomiaceae</taxon>
        <taxon>Parathielavia</taxon>
    </lineage>
</organism>
<dbReference type="Proteomes" id="UP001305647">
    <property type="component" value="Unassembled WGS sequence"/>
</dbReference>
<feature type="compositionally biased region" description="Polar residues" evidence="1">
    <location>
        <begin position="255"/>
        <end position="266"/>
    </location>
</feature>